<dbReference type="InterPro" id="IPR017896">
    <property type="entry name" value="4Fe4S_Fe-S-bd"/>
</dbReference>
<dbReference type="SMART" id="SM00181">
    <property type="entry name" value="EGF"/>
    <property type="match status" value="6"/>
</dbReference>
<organism evidence="5 6">
    <name type="scientific">Paramecium primaurelia</name>
    <dbReference type="NCBI Taxonomy" id="5886"/>
    <lineage>
        <taxon>Eukaryota</taxon>
        <taxon>Sar</taxon>
        <taxon>Alveolata</taxon>
        <taxon>Ciliophora</taxon>
        <taxon>Intramacronucleata</taxon>
        <taxon>Oligohymenophorea</taxon>
        <taxon>Peniculida</taxon>
        <taxon>Parameciidae</taxon>
        <taxon>Paramecium</taxon>
    </lineage>
</organism>
<evidence type="ECO:0000313" key="6">
    <source>
        <dbReference type="Proteomes" id="UP000688137"/>
    </source>
</evidence>
<dbReference type="PANTHER" id="PTHR38934">
    <property type="entry name" value="HYPHALLY REGULATED CELL WALL PROTEIN 1"/>
    <property type="match status" value="1"/>
</dbReference>
<dbReference type="InterPro" id="IPR011936">
    <property type="entry name" value="Myxo_disulph_rpt"/>
</dbReference>
<dbReference type="NCBIfam" id="TIGR02232">
    <property type="entry name" value="myxo_disulf_rpt"/>
    <property type="match status" value="4"/>
</dbReference>
<evidence type="ECO:0000256" key="1">
    <source>
        <dbReference type="ARBA" id="ARBA00022729"/>
    </source>
</evidence>
<keyword evidence="6" id="KW-1185">Reference proteome</keyword>
<evidence type="ECO:0000259" key="4">
    <source>
        <dbReference type="PROSITE" id="PS51379"/>
    </source>
</evidence>
<keyword evidence="1" id="KW-0732">Signal</keyword>
<protein>
    <recommendedName>
        <fullName evidence="4">4Fe-4S ferredoxin-type domain-containing protein</fullName>
    </recommendedName>
</protein>
<feature type="domain" description="4Fe-4S ferredoxin-type" evidence="4">
    <location>
        <begin position="796"/>
        <end position="829"/>
    </location>
</feature>
<dbReference type="Proteomes" id="UP000688137">
    <property type="component" value="Unassembled WGS sequence"/>
</dbReference>
<dbReference type="InterPro" id="IPR000742">
    <property type="entry name" value="EGF"/>
</dbReference>
<keyword evidence="3" id="KW-1015">Disulfide bond</keyword>
<evidence type="ECO:0000256" key="3">
    <source>
        <dbReference type="ARBA" id="ARBA00023157"/>
    </source>
</evidence>
<sequence length="954" mass="108341">MFLLTTIDGCLTCDISLNRILIGLQCQCISGYYELNNICINCPNIEDISLNKCYKLCNNNQYIWHTIICNSCDNGFQLISGECQPICGDQLIIGYEQCEDNNNILDDLCYNCQYQCPIHCLTCDQDTILPCPDICGDGYITGIEECEDGNNIQYDGCYNCKYQCQPQCTQCIKGQCFQCATAGWFIDPTITPWQCKERCGDMQIVGTEQCEDGNSSDTDGCKDCKYQCRIGCSSCDYNTKTCLSCEFTGFVPQSYYCKNICGDGLVVSDPYGFYSEQCDDGNTINYDGCSSSCQFQCQQSSICTSCINNKCEICAPGYYLSFNQICIPKCGDSIKVAVEKCEDSFVLPYKGCQNCIPKCQSSCLNCDNSGLGCLQCKSGYDRIDNLCYSICGDRIITDDEQCDDANFIIDDGCHLCQFTCQHSCLNCIQGLCYNCQDGYQLQSFKCYPICGDGIYQNDEQCEILDQQLIEKCVNCGEECGKYCQICYFGKCQLCQVGFYMTPNTYICQIEYQKIDRWIEYCKIQIGNTCVLCEDLAYLDQIQEICNLYFDSKKCIKNCRICYDQVCVECDTGYYGFQCIPQLGDGIVVEEEICYDLNNQKMNDNIECYSNCDINCISCINGICNLCLQGYYLFNNQCISNIITNIYYVNDNLDLCGDQIISINEECEDQNINPYDGCYQCKFQCDVNCINCQFGKCQDCLTGYILNTNYICEPECGDGILIPFTSEQCDNEDEECQNCQFKCQPYCIYCNLQQCLQCLNGFQINLNQCIPICGDGIVINNFEDCDDQNEVQFDGCFDCKFQCQQNCEICEQGKCLNLICPYGTIQLEDQCQSICGDKIIGGDEQCDDGNLIQYDGCYNCKYQCNQYCNICEEGICLQCIIDYDLINAICILQQQNDTDNIDQSQDSNTSFNPYGHNQLYSILDENMICRKFECTYSKKPKMKLTFESQHFSFQY</sequence>
<dbReference type="InterPro" id="IPR006212">
    <property type="entry name" value="Furin_repeat"/>
</dbReference>
<dbReference type="EMBL" id="CAJJDM010000058">
    <property type="protein sequence ID" value="CAD8077162.1"/>
    <property type="molecule type" value="Genomic_DNA"/>
</dbReference>
<comment type="caution">
    <text evidence="5">The sequence shown here is derived from an EMBL/GenBank/DDBJ whole genome shotgun (WGS) entry which is preliminary data.</text>
</comment>
<dbReference type="PROSITE" id="PS51379">
    <property type="entry name" value="4FE4S_FER_2"/>
    <property type="match status" value="1"/>
</dbReference>
<dbReference type="AlphaFoldDB" id="A0A8S1MEX2"/>
<dbReference type="SMART" id="SM00261">
    <property type="entry name" value="FU"/>
    <property type="match status" value="7"/>
</dbReference>
<keyword evidence="2" id="KW-0677">Repeat</keyword>
<reference evidence="5" key="1">
    <citation type="submission" date="2021-01" db="EMBL/GenBank/DDBJ databases">
        <authorList>
            <consortium name="Genoscope - CEA"/>
            <person name="William W."/>
        </authorList>
    </citation>
    <scope>NUCLEOTIDE SEQUENCE</scope>
</reference>
<dbReference type="PANTHER" id="PTHR38934:SF6">
    <property type="entry name" value="CHROMOSOME UNDETERMINED SCAFFOLD_176, WHOLE GENOME SHOTGUN SEQUENCE"/>
    <property type="match status" value="1"/>
</dbReference>
<evidence type="ECO:0000256" key="2">
    <source>
        <dbReference type="ARBA" id="ARBA00022737"/>
    </source>
</evidence>
<name>A0A8S1MEX2_PARPR</name>
<evidence type="ECO:0000313" key="5">
    <source>
        <dbReference type="EMBL" id="CAD8077162.1"/>
    </source>
</evidence>
<accession>A0A8S1MEX2</accession>
<proteinExistence type="predicted"/>
<dbReference type="Pfam" id="PF13948">
    <property type="entry name" value="DUF4215"/>
    <property type="match status" value="10"/>
</dbReference>
<gene>
    <name evidence="5" type="ORF">PPRIM_AZ9-3.1.T0570245</name>
</gene>